<name>A0A1F6BM04_9BACT</name>
<dbReference type="Gene3D" id="1.10.3730.20">
    <property type="match status" value="1"/>
</dbReference>
<feature type="transmembrane region" description="Helical" evidence="1">
    <location>
        <begin position="92"/>
        <end position="109"/>
    </location>
</feature>
<evidence type="ECO:0008006" key="4">
    <source>
        <dbReference type="Google" id="ProtNLM"/>
    </source>
</evidence>
<dbReference type="SUPFAM" id="SSF103481">
    <property type="entry name" value="Multidrug resistance efflux transporter EmrE"/>
    <property type="match status" value="1"/>
</dbReference>
<evidence type="ECO:0000313" key="3">
    <source>
        <dbReference type="Proteomes" id="UP000179324"/>
    </source>
</evidence>
<keyword evidence="1" id="KW-0472">Membrane</keyword>
<evidence type="ECO:0000313" key="2">
    <source>
        <dbReference type="EMBL" id="OGG37944.1"/>
    </source>
</evidence>
<keyword evidence="1" id="KW-1133">Transmembrane helix</keyword>
<dbReference type="InterPro" id="IPR037185">
    <property type="entry name" value="EmrE-like"/>
</dbReference>
<feature type="transmembrane region" description="Helical" evidence="1">
    <location>
        <begin position="67"/>
        <end position="85"/>
    </location>
</feature>
<proteinExistence type="predicted"/>
<dbReference type="AlphaFoldDB" id="A0A1F6BM04"/>
<comment type="caution">
    <text evidence="2">The sequence shown here is derived from an EMBL/GenBank/DDBJ whole genome shotgun (WGS) entry which is preliminary data.</text>
</comment>
<feature type="transmembrane region" description="Helical" evidence="1">
    <location>
        <begin position="37"/>
        <end position="55"/>
    </location>
</feature>
<sequence length="110" mass="12112">MNLLSINYIIWLILSGIFFAIGEFLSKKFTINPSVTSVVIILLVYSVGVLCWLPAMLQKNQLSITGVMWSVLSLLTTVMIGVLLFGEKLNFIGTMGIITAFISIVLLSLK</sequence>
<protein>
    <recommendedName>
        <fullName evidence="4">EamA domain-containing protein</fullName>
    </recommendedName>
</protein>
<reference evidence="2 3" key="1">
    <citation type="journal article" date="2016" name="Nat. Commun.">
        <title>Thousands of microbial genomes shed light on interconnected biogeochemical processes in an aquifer system.</title>
        <authorList>
            <person name="Anantharaman K."/>
            <person name="Brown C.T."/>
            <person name="Hug L.A."/>
            <person name="Sharon I."/>
            <person name="Castelle C.J."/>
            <person name="Probst A.J."/>
            <person name="Thomas B.C."/>
            <person name="Singh A."/>
            <person name="Wilkins M.J."/>
            <person name="Karaoz U."/>
            <person name="Brodie E.L."/>
            <person name="Williams K.H."/>
            <person name="Hubbard S.S."/>
            <person name="Banfield J.F."/>
        </authorList>
    </citation>
    <scope>NUCLEOTIDE SEQUENCE [LARGE SCALE GENOMIC DNA]</scope>
</reference>
<organism evidence="2 3">
    <name type="scientific">Candidatus Jorgensenbacteria bacterium GWC1_48_12</name>
    <dbReference type="NCBI Taxonomy" id="1798469"/>
    <lineage>
        <taxon>Bacteria</taxon>
        <taxon>Candidatus Joergenseniibacteriota</taxon>
    </lineage>
</organism>
<accession>A0A1F6BM04</accession>
<dbReference type="Proteomes" id="UP000179324">
    <property type="component" value="Unassembled WGS sequence"/>
</dbReference>
<feature type="transmembrane region" description="Helical" evidence="1">
    <location>
        <begin position="6"/>
        <end position="25"/>
    </location>
</feature>
<gene>
    <name evidence="2" type="ORF">A2127_01005</name>
</gene>
<dbReference type="EMBL" id="MFKI01000043">
    <property type="protein sequence ID" value="OGG37944.1"/>
    <property type="molecule type" value="Genomic_DNA"/>
</dbReference>
<evidence type="ECO:0000256" key="1">
    <source>
        <dbReference type="SAM" id="Phobius"/>
    </source>
</evidence>
<keyword evidence="1" id="KW-0812">Transmembrane</keyword>